<sequence length="368" mass="40403">MTGNNDKRMAQAASAGRGISRRDVLIRAGVGAAAVGAPGLFGLRQAMAATNAGFDLAAARKEGPVVIWHADQEADVVEFLKIFTKKTGIATVQQRLLPGAALPKLMAELRTGATDVDVYDTSDAGLMEQLRKQGHLLRYESPELAAYAPQYKSNPVGFWAAYYINIGTIMYDPRHVQPDTAPKTWLDLLDSKWKGQVGFQNASAGTQYTWWYLLKDILPKDYWDRLAAQKPRAYSSSTQIVTDIHNGNLKIGGKVSSFQYVKSKRLKEPIEVVFPPEGAPAQSQVVGIIGATKRPNAAKAYVNFLLSQEGQQSWNEIQGSPSARTDVNYPGQPDMSKVKIIVPTNMDDYALTANHAKFVKLWNKITGF</sequence>
<dbReference type="Gene3D" id="3.40.190.10">
    <property type="entry name" value="Periplasmic binding protein-like II"/>
    <property type="match status" value="2"/>
</dbReference>
<gene>
    <name evidence="2" type="ORF">EDC26_107188</name>
</gene>
<dbReference type="SUPFAM" id="SSF53850">
    <property type="entry name" value="Periplasmic binding protein-like II"/>
    <property type="match status" value="1"/>
</dbReference>
<evidence type="ECO:0000313" key="3">
    <source>
        <dbReference type="Proteomes" id="UP000295525"/>
    </source>
</evidence>
<comment type="caution">
    <text evidence="2">The sequence shown here is derived from an EMBL/GenBank/DDBJ whole genome shotgun (WGS) entry which is preliminary data.</text>
</comment>
<dbReference type="AlphaFoldDB" id="A0A4R3M1X2"/>
<evidence type="ECO:0000313" key="2">
    <source>
        <dbReference type="EMBL" id="TCT07131.1"/>
    </source>
</evidence>
<dbReference type="EMBL" id="SMAJ01000007">
    <property type="protein sequence ID" value="TCT07131.1"/>
    <property type="molecule type" value="Genomic_DNA"/>
</dbReference>
<organism evidence="2 3">
    <name type="scientific">Paralcaligenes ureilyticus</name>
    <dbReference type="NCBI Taxonomy" id="627131"/>
    <lineage>
        <taxon>Bacteria</taxon>
        <taxon>Pseudomonadati</taxon>
        <taxon>Pseudomonadota</taxon>
        <taxon>Betaproteobacteria</taxon>
        <taxon>Burkholderiales</taxon>
        <taxon>Alcaligenaceae</taxon>
        <taxon>Paralcaligenes</taxon>
    </lineage>
</organism>
<protein>
    <submittedName>
        <fullName evidence="2">ABC-type Fe3+ transport system substrate-binding protein</fullName>
    </submittedName>
</protein>
<reference evidence="2 3" key="1">
    <citation type="submission" date="2019-03" db="EMBL/GenBank/DDBJ databases">
        <title>Genomic Encyclopedia of Type Strains, Phase IV (KMG-IV): sequencing the most valuable type-strain genomes for metagenomic binning, comparative biology and taxonomic classification.</title>
        <authorList>
            <person name="Goeker M."/>
        </authorList>
    </citation>
    <scope>NUCLEOTIDE SEQUENCE [LARGE SCALE GENOMIC DNA]</scope>
    <source>
        <strain evidence="2 3">DSM 24591</strain>
    </source>
</reference>
<keyword evidence="3" id="KW-1185">Reference proteome</keyword>
<accession>A0A4R3M1X2</accession>
<dbReference type="Proteomes" id="UP000295525">
    <property type="component" value="Unassembled WGS sequence"/>
</dbReference>
<evidence type="ECO:0000256" key="1">
    <source>
        <dbReference type="ARBA" id="ARBA00022729"/>
    </source>
</evidence>
<name>A0A4R3M1X2_9BURK</name>
<keyword evidence="1" id="KW-0732">Signal</keyword>
<dbReference type="InterPro" id="IPR006311">
    <property type="entry name" value="TAT_signal"/>
</dbReference>
<dbReference type="PANTHER" id="PTHR30006">
    <property type="entry name" value="THIAMINE-BINDING PERIPLASMIC PROTEIN-RELATED"/>
    <property type="match status" value="1"/>
</dbReference>
<dbReference type="PROSITE" id="PS51318">
    <property type="entry name" value="TAT"/>
    <property type="match status" value="1"/>
</dbReference>
<dbReference type="RefSeq" id="WP_165931007.1">
    <property type="nucleotide sequence ID" value="NZ_SMAJ01000007.1"/>
</dbReference>
<dbReference type="Pfam" id="PF13343">
    <property type="entry name" value="SBP_bac_6"/>
    <property type="match status" value="1"/>
</dbReference>
<proteinExistence type="predicted"/>